<accession>A0ACC2HXV3</accession>
<organism evidence="1 2">
    <name type="scientific">Boeremia exigua</name>
    <dbReference type="NCBI Taxonomy" id="749465"/>
    <lineage>
        <taxon>Eukaryota</taxon>
        <taxon>Fungi</taxon>
        <taxon>Dikarya</taxon>
        <taxon>Ascomycota</taxon>
        <taxon>Pezizomycotina</taxon>
        <taxon>Dothideomycetes</taxon>
        <taxon>Pleosporomycetidae</taxon>
        <taxon>Pleosporales</taxon>
        <taxon>Pleosporineae</taxon>
        <taxon>Didymellaceae</taxon>
        <taxon>Boeremia</taxon>
    </lineage>
</organism>
<keyword evidence="2" id="KW-1185">Reference proteome</keyword>
<evidence type="ECO:0000313" key="2">
    <source>
        <dbReference type="Proteomes" id="UP001153331"/>
    </source>
</evidence>
<name>A0ACC2HXV3_9PLEO</name>
<dbReference type="EMBL" id="JAPHNI010000837">
    <property type="protein sequence ID" value="KAJ8107914.1"/>
    <property type="molecule type" value="Genomic_DNA"/>
</dbReference>
<reference evidence="1" key="1">
    <citation type="submission" date="2022-11" db="EMBL/GenBank/DDBJ databases">
        <title>Genome Sequence of Boeremia exigua.</title>
        <authorList>
            <person name="Buettner E."/>
        </authorList>
    </citation>
    <scope>NUCLEOTIDE SEQUENCE</scope>
    <source>
        <strain evidence="1">CU02</strain>
    </source>
</reference>
<gene>
    <name evidence="1" type="ORF">OPT61_g8538</name>
</gene>
<protein>
    <submittedName>
        <fullName evidence="1">Uncharacterized protein</fullName>
    </submittedName>
</protein>
<dbReference type="Proteomes" id="UP001153331">
    <property type="component" value="Unassembled WGS sequence"/>
</dbReference>
<comment type="caution">
    <text evidence="1">The sequence shown here is derived from an EMBL/GenBank/DDBJ whole genome shotgun (WGS) entry which is preliminary data.</text>
</comment>
<proteinExistence type="predicted"/>
<sequence>MEEFTNTSPAPSSSTASEEVDDLLNGEANDLLRQQIKDRREAYIQKASGLRARIEAEKADLKILGEGYEADPNPNPALHKRVMSTSNLLSSIIKNYNLAMDTHTNSVDLTDIPLSQSRVVEVERRLRAVEVALQGGVKHDARAVELEVMEGDVEIMDVDTLAEETTSAIAGSAMSRVELENDDWIARLEAAGQDTQDLPPVGHFKV</sequence>
<evidence type="ECO:0000313" key="1">
    <source>
        <dbReference type="EMBL" id="KAJ8107914.1"/>
    </source>
</evidence>